<dbReference type="RefSeq" id="WP_307503613.1">
    <property type="nucleotide sequence ID" value="NZ_BAAACE010000028.1"/>
</dbReference>
<organism evidence="2 3">
    <name type="scientific">Paraclostridium ghonii</name>
    <dbReference type="NCBI Taxonomy" id="29358"/>
    <lineage>
        <taxon>Bacteria</taxon>
        <taxon>Bacillati</taxon>
        <taxon>Bacillota</taxon>
        <taxon>Clostridia</taxon>
        <taxon>Peptostreptococcales</taxon>
        <taxon>Peptostreptococcaceae</taxon>
        <taxon>Paraclostridium</taxon>
    </lineage>
</organism>
<dbReference type="PANTHER" id="PTHR43861">
    <property type="entry name" value="TRANS-ACONITATE 2-METHYLTRANSFERASE-RELATED"/>
    <property type="match status" value="1"/>
</dbReference>
<gene>
    <name evidence="2" type="ORF">QOZ92_000867</name>
</gene>
<keyword evidence="3" id="KW-1185">Reference proteome</keyword>
<proteinExistence type="predicted"/>
<evidence type="ECO:0000313" key="2">
    <source>
        <dbReference type="EMBL" id="MDQ0555754.1"/>
    </source>
</evidence>
<evidence type="ECO:0000313" key="3">
    <source>
        <dbReference type="Proteomes" id="UP001232584"/>
    </source>
</evidence>
<dbReference type="EMBL" id="JAUSWG010000003">
    <property type="protein sequence ID" value="MDQ0555754.1"/>
    <property type="molecule type" value="Genomic_DNA"/>
</dbReference>
<dbReference type="PANTHER" id="PTHR43861:SF1">
    <property type="entry name" value="TRANS-ACONITATE 2-METHYLTRANSFERASE"/>
    <property type="match status" value="1"/>
</dbReference>
<feature type="domain" description="Methyltransferase" evidence="1">
    <location>
        <begin position="47"/>
        <end position="167"/>
    </location>
</feature>
<keyword evidence="2" id="KW-0808">Transferase</keyword>
<keyword evidence="2" id="KW-0489">Methyltransferase</keyword>
<comment type="caution">
    <text evidence="2">The sequence shown here is derived from an EMBL/GenBank/DDBJ whole genome shotgun (WGS) entry which is preliminary data.</text>
</comment>
<reference evidence="2 3" key="1">
    <citation type="submission" date="2023-07" db="EMBL/GenBank/DDBJ databases">
        <title>Genomic Encyclopedia of Type Strains, Phase IV (KMG-IV): sequencing the most valuable type-strain genomes for metagenomic binning, comparative biology and taxonomic classification.</title>
        <authorList>
            <person name="Goeker M."/>
        </authorList>
    </citation>
    <scope>NUCLEOTIDE SEQUENCE [LARGE SCALE GENOMIC DNA]</scope>
    <source>
        <strain evidence="2 3">DSM 15049</strain>
    </source>
</reference>
<name>A0ABU0MYS8_9FIRM</name>
<dbReference type="EC" id="2.1.1.-" evidence="2"/>
<protein>
    <submittedName>
        <fullName evidence="2">AdoMet-dependent methyltransferase</fullName>
        <ecNumber evidence="2">2.1.1.-</ecNumber>
    </submittedName>
</protein>
<dbReference type="GO" id="GO:0032259">
    <property type="term" value="P:methylation"/>
    <property type="evidence" value="ECO:0007669"/>
    <property type="project" value="UniProtKB-KW"/>
</dbReference>
<sequence>MLDNKGFDLWAKEYDKSVELSSNEYPFDGYYNVLNYVYNAISKKGKNDILDIGFGTGVLTNKLYEDGANIFGIDFSQEMINIAQEKMPNGVFIQHDFNNKLPIKLTSEKFNYIISSYAIHHLDNYKKVEFIEELEKLLKPDGKIIIADVSFKTEKDLIDCKNKNMDKWDADEIYMVEENIINSLNQRKIDAIYIQISSCAGVLEIHKK</sequence>
<dbReference type="InterPro" id="IPR029063">
    <property type="entry name" value="SAM-dependent_MTases_sf"/>
</dbReference>
<accession>A0ABU0MYS8</accession>
<dbReference type="CDD" id="cd02440">
    <property type="entry name" value="AdoMet_MTases"/>
    <property type="match status" value="1"/>
</dbReference>
<dbReference type="Pfam" id="PF13847">
    <property type="entry name" value="Methyltransf_31"/>
    <property type="match status" value="1"/>
</dbReference>
<evidence type="ECO:0000259" key="1">
    <source>
        <dbReference type="Pfam" id="PF13847"/>
    </source>
</evidence>
<dbReference type="Gene3D" id="3.40.50.150">
    <property type="entry name" value="Vaccinia Virus protein VP39"/>
    <property type="match status" value="1"/>
</dbReference>
<dbReference type="GO" id="GO:0008168">
    <property type="term" value="F:methyltransferase activity"/>
    <property type="evidence" value="ECO:0007669"/>
    <property type="project" value="UniProtKB-KW"/>
</dbReference>
<dbReference type="InterPro" id="IPR025714">
    <property type="entry name" value="Methyltranfer_dom"/>
</dbReference>
<dbReference type="SUPFAM" id="SSF53335">
    <property type="entry name" value="S-adenosyl-L-methionine-dependent methyltransferases"/>
    <property type="match status" value="1"/>
</dbReference>
<dbReference type="Proteomes" id="UP001232584">
    <property type="component" value="Unassembled WGS sequence"/>
</dbReference>